<sequence>MGRKMAKKRTNAAILSPLILHSGTHSSAAIKYLRGKNISLKYYLICVCNCNGVYSPALARDANIVTDGVPVLCNRADLKSSQLSCQVLGNKDSNQFVMKVGRNKIYHGQWCRTGKVGGGWNAIPKGWFGESVDALPPKTKSVPVTGCFGDC</sequence>
<dbReference type="EMBL" id="BPLR01021144">
    <property type="protein sequence ID" value="GIX86470.1"/>
    <property type="molecule type" value="Genomic_DNA"/>
</dbReference>
<reference evidence="1 2" key="1">
    <citation type="submission" date="2021-06" db="EMBL/GenBank/DDBJ databases">
        <title>Caerostris extrusa draft genome.</title>
        <authorList>
            <person name="Kono N."/>
            <person name="Arakawa K."/>
        </authorList>
    </citation>
    <scope>NUCLEOTIDE SEQUENCE [LARGE SCALE GENOMIC DNA]</scope>
</reference>
<accession>A0AAV4NNK9</accession>
<proteinExistence type="predicted"/>
<dbReference type="Proteomes" id="UP001054945">
    <property type="component" value="Unassembled WGS sequence"/>
</dbReference>
<evidence type="ECO:0000313" key="2">
    <source>
        <dbReference type="Proteomes" id="UP001054945"/>
    </source>
</evidence>
<gene>
    <name evidence="1" type="ORF">CEXT_96901</name>
</gene>
<protein>
    <submittedName>
        <fullName evidence="1">Uncharacterized protein</fullName>
    </submittedName>
</protein>
<name>A0AAV4NNK9_CAEEX</name>
<comment type="caution">
    <text evidence="1">The sequence shown here is derived from an EMBL/GenBank/DDBJ whole genome shotgun (WGS) entry which is preliminary data.</text>
</comment>
<organism evidence="1 2">
    <name type="scientific">Caerostris extrusa</name>
    <name type="common">Bark spider</name>
    <name type="synonym">Caerostris bankana</name>
    <dbReference type="NCBI Taxonomy" id="172846"/>
    <lineage>
        <taxon>Eukaryota</taxon>
        <taxon>Metazoa</taxon>
        <taxon>Ecdysozoa</taxon>
        <taxon>Arthropoda</taxon>
        <taxon>Chelicerata</taxon>
        <taxon>Arachnida</taxon>
        <taxon>Araneae</taxon>
        <taxon>Araneomorphae</taxon>
        <taxon>Entelegynae</taxon>
        <taxon>Araneoidea</taxon>
        <taxon>Araneidae</taxon>
        <taxon>Caerostris</taxon>
    </lineage>
</organism>
<dbReference type="AlphaFoldDB" id="A0AAV4NNK9"/>
<keyword evidence="2" id="KW-1185">Reference proteome</keyword>
<evidence type="ECO:0000313" key="1">
    <source>
        <dbReference type="EMBL" id="GIX86470.1"/>
    </source>
</evidence>